<accession>A0ABT0B276</accession>
<sequence>MAKQAFRRLKLAATGLAIGTCAPAMAQADRTVLPIPRAPFTGKIADSVLDSTPAPSAPVRAPQGAPNVLLFMSDDVGFAMSSAFGGPVSTPNFDRLAQTGERFNRFNTTGICSPSRAALLTGRNHHNAGVGWLSDLSSGFPGYNGRVQPDTATIAQILRLNGYNTAMFGKHHNVPAQDRSEAGPFDAWPTGLGFEYFYGFPNGDSDQYSPELYRGISRVDPDEGKGKMLDERLADDMIRWIHNQKAGAPNKPFLAYLSPGSAHAPHQVPPEWIARFKGKFDMGWDQMRVESWRRQLAMGIIPKGTRLTPRPADIPAWNSLTPQEKAYHARTMEVAAAMLAFQDAQLGRVLDELQRMGQLDNTLIAVVLGDNGASGEAGPPGTINELRGMDRIPERKEWMLANIDKLGGPETYGNYAVGWAWAMNTPFRWVKQYADMLGGIRNGMIVNWAGHVAKPGSICGEFSHLIDITPTILDAAGLPAPKEVLGTMQKPMDGESLLPALQSCPAEKPRTQYFEITGKMGLYHDGWFLSGEDGRPSWENLGPGGPNPTVTWTLYDLSKDFSQSTDVSAKYPDKLEAMKALFHSEGEKNDVFPIDHRFGMARAMSLMQPDPRKHFDFWGKDVSIPAIGSGPTLMARPFTLKADLKLDSAQASGAVVSLGSKFGGWSLYLDKGHPAFVWARSTDPQETFKAVSDKTLPQGVSTLTMQFQTKQPGGPAKIVLSAGGEEYAQLDVPVNYFSPSGNGESLDIGRDLGVPVTKYVTPHGMIEGDVPHVTVDYP</sequence>
<protein>
    <submittedName>
        <fullName evidence="7">Arylsulfatase</fullName>
    </submittedName>
</protein>
<dbReference type="PROSITE" id="PS00523">
    <property type="entry name" value="SULFATASE_1"/>
    <property type="match status" value="1"/>
</dbReference>
<dbReference type="Pfam" id="PF00884">
    <property type="entry name" value="Sulfatase"/>
    <property type="match status" value="1"/>
</dbReference>
<dbReference type="InterPro" id="IPR017850">
    <property type="entry name" value="Alkaline_phosphatase_core_sf"/>
</dbReference>
<gene>
    <name evidence="7" type="ORF">MTR64_11370</name>
</gene>
<evidence type="ECO:0000256" key="2">
    <source>
        <dbReference type="ARBA" id="ARBA00022723"/>
    </source>
</evidence>
<dbReference type="Gene3D" id="3.40.720.10">
    <property type="entry name" value="Alkaline Phosphatase, subunit A"/>
    <property type="match status" value="1"/>
</dbReference>
<evidence type="ECO:0000256" key="4">
    <source>
        <dbReference type="ARBA" id="ARBA00022837"/>
    </source>
</evidence>
<organism evidence="7 8">
    <name type="scientific">Novosphingobium album</name>
    <name type="common">ex Hu et al. 2023</name>
    <dbReference type="NCBI Taxonomy" id="2930093"/>
    <lineage>
        <taxon>Bacteria</taxon>
        <taxon>Pseudomonadati</taxon>
        <taxon>Pseudomonadota</taxon>
        <taxon>Alphaproteobacteria</taxon>
        <taxon>Sphingomonadales</taxon>
        <taxon>Sphingomonadaceae</taxon>
        <taxon>Novosphingobium</taxon>
    </lineage>
</organism>
<feature type="chain" id="PRO_5046036034" evidence="5">
    <location>
        <begin position="27"/>
        <end position="778"/>
    </location>
</feature>
<name>A0ABT0B276_9SPHN</name>
<comment type="similarity">
    <text evidence="1">Belongs to the sulfatase family.</text>
</comment>
<evidence type="ECO:0000256" key="3">
    <source>
        <dbReference type="ARBA" id="ARBA00022801"/>
    </source>
</evidence>
<dbReference type="InterPro" id="IPR050738">
    <property type="entry name" value="Sulfatase"/>
</dbReference>
<feature type="signal peptide" evidence="5">
    <location>
        <begin position="1"/>
        <end position="26"/>
    </location>
</feature>
<dbReference type="Gene3D" id="3.30.1120.10">
    <property type="match status" value="1"/>
</dbReference>
<keyword evidence="4" id="KW-0106">Calcium</keyword>
<reference evidence="7" key="1">
    <citation type="submission" date="2022-03" db="EMBL/GenBank/DDBJ databases">
        <title>Identification of a novel bacterium isolated from mangrove sediments.</title>
        <authorList>
            <person name="Pan X."/>
        </authorList>
    </citation>
    <scope>NUCLEOTIDE SEQUENCE</scope>
    <source>
        <strain evidence="7">B2580</strain>
    </source>
</reference>
<evidence type="ECO:0000256" key="1">
    <source>
        <dbReference type="ARBA" id="ARBA00008779"/>
    </source>
</evidence>
<dbReference type="EMBL" id="JALHLE010000016">
    <property type="protein sequence ID" value="MCJ2179168.1"/>
    <property type="molecule type" value="Genomic_DNA"/>
</dbReference>
<keyword evidence="5" id="KW-0732">Signal</keyword>
<dbReference type="RefSeq" id="WP_243993856.1">
    <property type="nucleotide sequence ID" value="NZ_JALHLE010000016.1"/>
</dbReference>
<keyword evidence="2" id="KW-0479">Metal-binding</keyword>
<evidence type="ECO:0000313" key="7">
    <source>
        <dbReference type="EMBL" id="MCJ2179168.1"/>
    </source>
</evidence>
<dbReference type="PANTHER" id="PTHR42693">
    <property type="entry name" value="ARYLSULFATASE FAMILY MEMBER"/>
    <property type="match status" value="1"/>
</dbReference>
<dbReference type="InterPro" id="IPR024607">
    <property type="entry name" value="Sulfatase_CS"/>
</dbReference>
<comment type="caution">
    <text evidence="7">The sequence shown here is derived from an EMBL/GenBank/DDBJ whole genome shotgun (WGS) entry which is preliminary data.</text>
</comment>
<dbReference type="PANTHER" id="PTHR42693:SF43">
    <property type="entry name" value="BLL2667 PROTEIN"/>
    <property type="match status" value="1"/>
</dbReference>
<evidence type="ECO:0000256" key="5">
    <source>
        <dbReference type="SAM" id="SignalP"/>
    </source>
</evidence>
<dbReference type="CDD" id="cd16025">
    <property type="entry name" value="PAS_like"/>
    <property type="match status" value="1"/>
</dbReference>
<proteinExistence type="inferred from homology"/>
<dbReference type="Proteomes" id="UP001162880">
    <property type="component" value="Unassembled WGS sequence"/>
</dbReference>
<dbReference type="InterPro" id="IPR000917">
    <property type="entry name" value="Sulfatase_N"/>
</dbReference>
<keyword evidence="3" id="KW-0378">Hydrolase</keyword>
<feature type="domain" description="Sulfatase N-terminal" evidence="6">
    <location>
        <begin position="66"/>
        <end position="477"/>
    </location>
</feature>
<evidence type="ECO:0000259" key="6">
    <source>
        <dbReference type="Pfam" id="PF00884"/>
    </source>
</evidence>
<keyword evidence="8" id="KW-1185">Reference proteome</keyword>
<evidence type="ECO:0000313" key="8">
    <source>
        <dbReference type="Proteomes" id="UP001162880"/>
    </source>
</evidence>
<dbReference type="SUPFAM" id="SSF53649">
    <property type="entry name" value="Alkaline phosphatase-like"/>
    <property type="match status" value="1"/>
</dbReference>